<dbReference type="HOGENOM" id="CLU_466095_0_0_4"/>
<reference evidence="9 10" key="1">
    <citation type="submission" date="2008-03" db="EMBL/GenBank/DDBJ databases">
        <title>Complete sequence of Leptothrix cholodnii SP-6.</title>
        <authorList>
            <consortium name="US DOE Joint Genome Institute"/>
            <person name="Copeland A."/>
            <person name="Lucas S."/>
            <person name="Lapidus A."/>
            <person name="Glavina del Rio T."/>
            <person name="Dalin E."/>
            <person name="Tice H."/>
            <person name="Bruce D."/>
            <person name="Goodwin L."/>
            <person name="Pitluck S."/>
            <person name="Chertkov O."/>
            <person name="Brettin T."/>
            <person name="Detter J.C."/>
            <person name="Han C."/>
            <person name="Kuske C.R."/>
            <person name="Schmutz J."/>
            <person name="Larimer F."/>
            <person name="Land M."/>
            <person name="Hauser L."/>
            <person name="Kyrpides N."/>
            <person name="Lykidis A."/>
            <person name="Emerson D."/>
            <person name="Richardson P."/>
        </authorList>
    </citation>
    <scope>NUCLEOTIDE SEQUENCE [LARGE SCALE GENOMIC DNA]</scope>
    <source>
        <strain evidence="10">ATCC 51168 / LMG 8142 / SP-6</strain>
    </source>
</reference>
<sequence>MSSNYPPVTSPWQPDGMLLAALSAVALPMLLAPTVSPTSTFFNQLCAFAGMALWLGLWVGRATPVPIRRMPGALRGLLLLLVMLIVAQGLTEAPFGQRLMPIATLSLGAALALAAGLSAQSGRDDALWSGLLVALLAAGLLSVGISLLQVFAPTWTDGVWVAMPTTPGRAIGNMRQPNQLSTLLLWACAAAVWLSQRHRWFLRELAAVLVLLVLADVLTASRTGMVGVLMLAGWGAIDRRLPGRVRLLLLAMLAVYALGWWGMEQWSASTGQFFYGDDQIKKTLHGDPSSSRGRIWANTLALIAQHPWTGVGPGAFNFVWSMTPFPDRPVAFFDHSHNLLLQLAVDSGLPFAAAVLALALWVAWRSRAAFTQADDLRAGGARCAAFMLALVLVHSLLEYPLWYAYFLLPTALMAGWMTGLVPPPASADRVGELDAGWRRPPTLARSVCGLVSALGMLASGWAAHQYYTVAVIFEPDVSIGIPEALPQRIARGQRSILFGHHADYAEVTMAPQPEQVFDAFRRPLHHLLDTRLMTAYARALAARGDVERSRHVAARLREFRNPASDAFFAPCQAAALPASGAAAVAASVPFQCEPDPRWPAEAMHP</sequence>
<evidence type="ECO:0000256" key="4">
    <source>
        <dbReference type="ARBA" id="ARBA00023136"/>
    </source>
</evidence>
<dbReference type="InterPro" id="IPR031726">
    <property type="entry name" value="PglL_A"/>
</dbReference>
<feature type="transmembrane region" description="Helical" evidence="5">
    <location>
        <begin position="131"/>
        <end position="152"/>
    </location>
</feature>
<dbReference type="Pfam" id="PF04932">
    <property type="entry name" value="Wzy_C"/>
    <property type="match status" value="1"/>
</dbReference>
<dbReference type="KEGG" id="lch:Lcho_0489"/>
<dbReference type="Proteomes" id="UP000001693">
    <property type="component" value="Chromosome"/>
</dbReference>
<keyword evidence="10" id="KW-1185">Reference proteome</keyword>
<accession>B1XXZ5</accession>
<dbReference type="Pfam" id="PF15864">
    <property type="entry name" value="PglL_A"/>
    <property type="match status" value="1"/>
</dbReference>
<dbReference type="InterPro" id="IPR021797">
    <property type="entry name" value="Wzy_C_2"/>
</dbReference>
<evidence type="ECO:0000259" key="6">
    <source>
        <dbReference type="Pfam" id="PF04932"/>
    </source>
</evidence>
<evidence type="ECO:0000256" key="3">
    <source>
        <dbReference type="ARBA" id="ARBA00022989"/>
    </source>
</evidence>
<dbReference type="PANTHER" id="PTHR37422">
    <property type="entry name" value="TEICHURONIC ACID BIOSYNTHESIS PROTEIN TUAE"/>
    <property type="match status" value="1"/>
</dbReference>
<evidence type="ECO:0000256" key="2">
    <source>
        <dbReference type="ARBA" id="ARBA00022692"/>
    </source>
</evidence>
<feature type="transmembrane region" description="Helical" evidence="5">
    <location>
        <begin position="72"/>
        <end position="90"/>
    </location>
</feature>
<dbReference type="RefSeq" id="WP_012345526.1">
    <property type="nucleotide sequence ID" value="NC_010524.1"/>
</dbReference>
<keyword evidence="3 5" id="KW-1133">Transmembrane helix</keyword>
<feature type="domain" description="Virulence factor membrane-bound polymerase C-terminal" evidence="7">
    <location>
        <begin position="387"/>
        <end position="557"/>
    </location>
</feature>
<evidence type="ECO:0000259" key="8">
    <source>
        <dbReference type="Pfam" id="PF15864"/>
    </source>
</evidence>
<feature type="transmembrane region" description="Helical" evidence="5">
    <location>
        <begin position="245"/>
        <end position="263"/>
    </location>
</feature>
<evidence type="ECO:0000313" key="9">
    <source>
        <dbReference type="EMBL" id="ACB32764.1"/>
    </source>
</evidence>
<dbReference type="PANTHER" id="PTHR37422:SF13">
    <property type="entry name" value="LIPOPOLYSACCHARIDE BIOSYNTHESIS PROTEIN PA4999-RELATED"/>
    <property type="match status" value="1"/>
</dbReference>
<comment type="subcellular location">
    <subcellularLocation>
        <location evidence="1">Membrane</location>
        <topology evidence="1">Multi-pass membrane protein</topology>
    </subcellularLocation>
</comment>
<dbReference type="InterPro" id="IPR051533">
    <property type="entry name" value="WaaL-like"/>
</dbReference>
<feature type="transmembrane region" description="Helical" evidence="5">
    <location>
        <begin position="205"/>
        <end position="233"/>
    </location>
</feature>
<feature type="transmembrane region" description="Helical" evidence="5">
    <location>
        <begin position="102"/>
        <end position="119"/>
    </location>
</feature>
<keyword evidence="4 5" id="KW-0472">Membrane</keyword>
<dbReference type="GO" id="GO:0016020">
    <property type="term" value="C:membrane"/>
    <property type="evidence" value="ECO:0007669"/>
    <property type="project" value="UniProtKB-SubCell"/>
</dbReference>
<evidence type="ECO:0000256" key="5">
    <source>
        <dbReference type="SAM" id="Phobius"/>
    </source>
</evidence>
<protein>
    <submittedName>
        <fullName evidence="9">O-antigen polymerase</fullName>
    </submittedName>
</protein>
<feature type="transmembrane region" description="Helical" evidence="5">
    <location>
        <begin position="339"/>
        <end position="364"/>
    </location>
</feature>
<dbReference type="Pfam" id="PF11846">
    <property type="entry name" value="Wzy_C_2"/>
    <property type="match status" value="1"/>
</dbReference>
<organism evidence="9 10">
    <name type="scientific">Leptothrix cholodnii (strain ATCC 51168 / LMG 8142 / SP-6)</name>
    <name type="common">Leptothrix discophora (strain SP-6)</name>
    <dbReference type="NCBI Taxonomy" id="395495"/>
    <lineage>
        <taxon>Bacteria</taxon>
        <taxon>Pseudomonadati</taxon>
        <taxon>Pseudomonadota</taxon>
        <taxon>Betaproteobacteria</taxon>
        <taxon>Burkholderiales</taxon>
        <taxon>Sphaerotilaceae</taxon>
        <taxon>Leptothrix</taxon>
    </lineage>
</organism>
<dbReference type="AlphaFoldDB" id="B1XXZ5"/>
<gene>
    <name evidence="9" type="ordered locus">Lcho_0489</name>
</gene>
<evidence type="ECO:0000256" key="1">
    <source>
        <dbReference type="ARBA" id="ARBA00004141"/>
    </source>
</evidence>
<feature type="transmembrane region" description="Helical" evidence="5">
    <location>
        <begin position="41"/>
        <end position="60"/>
    </location>
</feature>
<dbReference type="eggNOG" id="COG3307">
    <property type="taxonomic scope" value="Bacteria"/>
</dbReference>
<dbReference type="EMBL" id="CP001013">
    <property type="protein sequence ID" value="ACB32764.1"/>
    <property type="molecule type" value="Genomic_DNA"/>
</dbReference>
<dbReference type="STRING" id="395495.Lcho_0489"/>
<dbReference type="InterPro" id="IPR007016">
    <property type="entry name" value="O-antigen_ligase-rel_domated"/>
</dbReference>
<feature type="transmembrane region" description="Helical" evidence="5">
    <location>
        <begin position="376"/>
        <end position="396"/>
    </location>
</feature>
<evidence type="ECO:0000259" key="7">
    <source>
        <dbReference type="Pfam" id="PF11846"/>
    </source>
</evidence>
<evidence type="ECO:0000313" key="10">
    <source>
        <dbReference type="Proteomes" id="UP000001693"/>
    </source>
</evidence>
<name>B1XXZ5_LEPCP</name>
<feature type="domain" description="Protein glycosylation ligase" evidence="8">
    <location>
        <begin position="170"/>
        <end position="194"/>
    </location>
</feature>
<keyword evidence="2 5" id="KW-0812">Transmembrane</keyword>
<proteinExistence type="predicted"/>
<feature type="domain" description="O-antigen ligase-related" evidence="6">
    <location>
        <begin position="207"/>
        <end position="352"/>
    </location>
</feature>